<evidence type="ECO:0000256" key="1">
    <source>
        <dbReference type="ARBA" id="ARBA00001462"/>
    </source>
</evidence>
<dbReference type="Pfam" id="PF06964">
    <property type="entry name" value="Alpha-L-AF_C"/>
    <property type="match status" value="1"/>
</dbReference>
<evidence type="ECO:0000313" key="9">
    <source>
        <dbReference type="EMBL" id="RAN33871.1"/>
    </source>
</evidence>
<comment type="caution">
    <text evidence="9">The sequence shown here is derived from an EMBL/GenBank/DDBJ whole genome shotgun (WGS) entry which is preliminary data.</text>
</comment>
<evidence type="ECO:0000256" key="7">
    <source>
        <dbReference type="ARBA" id="ARBA00023295"/>
    </source>
</evidence>
<dbReference type="Gene3D" id="3.20.20.80">
    <property type="entry name" value="Glycosidases"/>
    <property type="match status" value="1"/>
</dbReference>
<dbReference type="InterPro" id="IPR017853">
    <property type="entry name" value="GH"/>
</dbReference>
<proteinExistence type="inferred from homology"/>
<dbReference type="RefSeq" id="WP_034828054.1">
    <property type="nucleotide sequence ID" value="NZ_AWFA01000041.1"/>
</dbReference>
<keyword evidence="7" id="KW-0326">Glycosidase</keyword>
<evidence type="ECO:0000256" key="6">
    <source>
        <dbReference type="ARBA" id="ARBA00023277"/>
    </source>
</evidence>
<keyword evidence="6" id="KW-0119">Carbohydrate metabolism</keyword>
<comment type="catalytic activity">
    <reaction evidence="1">
        <text>Hydrolysis of terminal non-reducing alpha-L-arabinofuranoside residues in alpha-L-arabinosides.</text>
        <dbReference type="EC" id="3.2.1.55"/>
    </reaction>
</comment>
<dbReference type="STRING" id="1280941.HY2_15670"/>
<reference evidence="9 10" key="1">
    <citation type="submission" date="2013-04" db="EMBL/GenBank/DDBJ databases">
        <title>Hyphomonas sp. T24B3 Genome Sequencing.</title>
        <authorList>
            <person name="Lai Q."/>
            <person name="Shao Z."/>
        </authorList>
    </citation>
    <scope>NUCLEOTIDE SEQUENCE [LARGE SCALE GENOMIC DNA]</scope>
    <source>
        <strain evidence="9 10">T24B3</strain>
    </source>
</reference>
<dbReference type="EMBL" id="AWFB01000016">
    <property type="protein sequence ID" value="RAN33871.1"/>
    <property type="molecule type" value="Genomic_DNA"/>
</dbReference>
<dbReference type="InterPro" id="IPR055235">
    <property type="entry name" value="ASD1_cat"/>
</dbReference>
<dbReference type="SUPFAM" id="SSF51011">
    <property type="entry name" value="Glycosyl hydrolase domain"/>
    <property type="match status" value="1"/>
</dbReference>
<dbReference type="GO" id="GO:0046373">
    <property type="term" value="P:L-arabinose metabolic process"/>
    <property type="evidence" value="ECO:0007669"/>
    <property type="project" value="InterPro"/>
</dbReference>
<sequence length="513" mass="56112">MNIRIAAGLISAGLMLSVGPAMAQARIEVHTDAPTHTIAPEIYGQFLEHVGTQPYGGIWVGENSDIPNTDGIRNDVFDALKALEVPVLRWPGGCFADLYHWRDGIGPQAERPLRVNMVWGGTPETNAFGTHEFFDFAERLGAKTYLNLNLGTGTAKEAADWLEYITAETGDRAADREENGRATPWKVDYLSIGNETWGCGGHFTAETYADLYSQYASFAKTAGDQPVRIISGAHDGNPEYADTILQHPYIDDLAEGISLHVYTLPTGDWSEKGSAIGFPEAEWASTMKRTLRMADVIADQKAIFEKHELPADEFGLYVDEWGMWVDQDEDTDPPALYQQGSIRDAIVAGLNLNIFHKNADVVKMTNIAQMVNVLQAMILTDGPEMVLTPTYHVFEMYKPFMGAEALDLDIQSPDYTYGDVTVPAISVSAARTAHGKTVLAIVNASAKDNHLVDASAFGASTATGRILQGETMDSHNTFDEPNRVHPVPYRTEGTEDDLILSAPARSVIVVTLE</sequence>
<comment type="subunit">
    <text evidence="3">Homohexamer; trimer of dimers.</text>
</comment>
<dbReference type="SUPFAM" id="SSF51445">
    <property type="entry name" value="(Trans)glycosidases"/>
    <property type="match status" value="1"/>
</dbReference>
<protein>
    <recommendedName>
        <fullName evidence="4">non-reducing end alpha-L-arabinofuranosidase</fullName>
        <ecNumber evidence="4">3.2.1.55</ecNumber>
    </recommendedName>
</protein>
<dbReference type="InterPro" id="IPR013780">
    <property type="entry name" value="Glyco_hydro_b"/>
</dbReference>
<dbReference type="PANTHER" id="PTHR43576">
    <property type="entry name" value="ALPHA-L-ARABINOFURANOSIDASE C-RELATED"/>
    <property type="match status" value="1"/>
</dbReference>
<dbReference type="AlphaFoldDB" id="A0A062TV64"/>
<evidence type="ECO:0000259" key="8">
    <source>
        <dbReference type="SMART" id="SM00813"/>
    </source>
</evidence>
<gene>
    <name evidence="9" type="ORF">HY3_11925</name>
</gene>
<dbReference type="SMART" id="SM00813">
    <property type="entry name" value="Alpha-L-AF_C"/>
    <property type="match status" value="1"/>
</dbReference>
<dbReference type="GO" id="GO:0046556">
    <property type="term" value="F:alpha-L-arabinofuranosidase activity"/>
    <property type="evidence" value="ECO:0007669"/>
    <property type="project" value="UniProtKB-EC"/>
</dbReference>
<accession>A0A062TV64</accession>
<dbReference type="EC" id="3.2.1.55" evidence="4"/>
<dbReference type="GO" id="GO:0000272">
    <property type="term" value="P:polysaccharide catabolic process"/>
    <property type="evidence" value="ECO:0007669"/>
    <property type="project" value="TreeGrafter"/>
</dbReference>
<evidence type="ECO:0000256" key="4">
    <source>
        <dbReference type="ARBA" id="ARBA00012670"/>
    </source>
</evidence>
<dbReference type="Pfam" id="PF22848">
    <property type="entry name" value="ASD1_dom"/>
    <property type="match status" value="1"/>
</dbReference>
<evidence type="ECO:0000313" key="10">
    <source>
        <dbReference type="Proteomes" id="UP000249123"/>
    </source>
</evidence>
<evidence type="ECO:0000256" key="5">
    <source>
        <dbReference type="ARBA" id="ARBA00022801"/>
    </source>
</evidence>
<name>A0A062TV64_9PROT</name>
<keyword evidence="5" id="KW-0378">Hydrolase</keyword>
<organism evidence="9 10">
    <name type="scientific">Hyphomonas pacifica</name>
    <dbReference type="NCBI Taxonomy" id="1280941"/>
    <lineage>
        <taxon>Bacteria</taxon>
        <taxon>Pseudomonadati</taxon>
        <taxon>Pseudomonadota</taxon>
        <taxon>Alphaproteobacteria</taxon>
        <taxon>Hyphomonadales</taxon>
        <taxon>Hyphomonadaceae</taxon>
        <taxon>Hyphomonas</taxon>
    </lineage>
</organism>
<feature type="domain" description="Alpha-L-arabinofuranosidase C-terminal" evidence="8">
    <location>
        <begin position="319"/>
        <end position="506"/>
    </location>
</feature>
<evidence type="ECO:0000256" key="2">
    <source>
        <dbReference type="ARBA" id="ARBA00007186"/>
    </source>
</evidence>
<dbReference type="PANTHER" id="PTHR43576:SF2">
    <property type="entry name" value="INTRACELLULAR EXO-ALPHA-L-ARABINOFURANOSIDASE 2"/>
    <property type="match status" value="1"/>
</dbReference>
<dbReference type="eggNOG" id="COG3534">
    <property type="taxonomic scope" value="Bacteria"/>
</dbReference>
<keyword evidence="10" id="KW-1185">Reference proteome</keyword>
<dbReference type="Gene3D" id="2.60.40.1180">
    <property type="entry name" value="Golgi alpha-mannosidase II"/>
    <property type="match status" value="1"/>
</dbReference>
<dbReference type="InterPro" id="IPR010720">
    <property type="entry name" value="Alpha-L-AF_C"/>
</dbReference>
<dbReference type="Proteomes" id="UP000249123">
    <property type="component" value="Unassembled WGS sequence"/>
</dbReference>
<dbReference type="OrthoDB" id="9758333at2"/>
<comment type="similarity">
    <text evidence="2">Belongs to the glycosyl hydrolase 51 family.</text>
</comment>
<evidence type="ECO:0000256" key="3">
    <source>
        <dbReference type="ARBA" id="ARBA00011165"/>
    </source>
</evidence>